<reference evidence="3" key="1">
    <citation type="submission" date="2018-11" db="EMBL/GenBank/DDBJ databases">
        <authorList>
            <person name="Alioto T."/>
            <person name="Alioto T."/>
        </authorList>
    </citation>
    <scope>NUCLEOTIDE SEQUENCE</scope>
</reference>
<keyword evidence="1" id="KW-0812">Transmembrane</keyword>
<dbReference type="CDD" id="cd00037">
    <property type="entry name" value="CLECT"/>
    <property type="match status" value="1"/>
</dbReference>
<evidence type="ECO:0000259" key="2">
    <source>
        <dbReference type="PROSITE" id="PS50041"/>
    </source>
</evidence>
<sequence>MSHQVSNFSNAQKYCHHQRAEIIMPKTEEENYVTKMLLQKIKFSTSSVWNGLWIGLTDNEHEGTWNWNDGTKPDFLYWAPGEPNGYSGENCAIIDKSARKCHDVKCSISDLYSAVCQLKATEKMCSCRCDYKRKLEHLESKIPQHQTMEDLKRELEPVIRKIQNELKVNKTNISSIIRKLTSAKDERKSSHAIGFFGALFISVIFGTVFFMDIVMLRQHIDNIRKICGNKEKNIRQNLSRKKKLATIITIQKKKRKIDSF</sequence>
<dbReference type="Gene3D" id="3.10.100.10">
    <property type="entry name" value="Mannose-Binding Protein A, subunit A"/>
    <property type="match status" value="1"/>
</dbReference>
<evidence type="ECO:0000313" key="4">
    <source>
        <dbReference type="Proteomes" id="UP000596742"/>
    </source>
</evidence>
<keyword evidence="1" id="KW-0472">Membrane</keyword>
<dbReference type="Proteomes" id="UP000596742">
    <property type="component" value="Unassembled WGS sequence"/>
</dbReference>
<dbReference type="OrthoDB" id="441660at2759"/>
<dbReference type="InterPro" id="IPR016186">
    <property type="entry name" value="C-type_lectin-like/link_sf"/>
</dbReference>
<gene>
    <name evidence="3" type="ORF">MGAL_10B030947</name>
</gene>
<accession>A0A8B6CS73</accession>
<feature type="transmembrane region" description="Helical" evidence="1">
    <location>
        <begin position="192"/>
        <end position="216"/>
    </location>
</feature>
<dbReference type="SUPFAM" id="SSF56436">
    <property type="entry name" value="C-type lectin-like"/>
    <property type="match status" value="1"/>
</dbReference>
<dbReference type="InterPro" id="IPR001304">
    <property type="entry name" value="C-type_lectin-like"/>
</dbReference>
<evidence type="ECO:0000256" key="1">
    <source>
        <dbReference type="SAM" id="Phobius"/>
    </source>
</evidence>
<name>A0A8B6CS73_MYTGA</name>
<organism evidence="3 4">
    <name type="scientific">Mytilus galloprovincialis</name>
    <name type="common">Mediterranean mussel</name>
    <dbReference type="NCBI Taxonomy" id="29158"/>
    <lineage>
        <taxon>Eukaryota</taxon>
        <taxon>Metazoa</taxon>
        <taxon>Spiralia</taxon>
        <taxon>Lophotrochozoa</taxon>
        <taxon>Mollusca</taxon>
        <taxon>Bivalvia</taxon>
        <taxon>Autobranchia</taxon>
        <taxon>Pteriomorphia</taxon>
        <taxon>Mytilida</taxon>
        <taxon>Mytiloidea</taxon>
        <taxon>Mytilidae</taxon>
        <taxon>Mytilinae</taxon>
        <taxon>Mytilus</taxon>
    </lineage>
</organism>
<feature type="domain" description="C-type lectin" evidence="2">
    <location>
        <begin position="1"/>
        <end position="107"/>
    </location>
</feature>
<dbReference type="PROSITE" id="PS50041">
    <property type="entry name" value="C_TYPE_LECTIN_2"/>
    <property type="match status" value="1"/>
</dbReference>
<dbReference type="InterPro" id="IPR016187">
    <property type="entry name" value="CTDL_fold"/>
</dbReference>
<dbReference type="Pfam" id="PF00059">
    <property type="entry name" value="Lectin_C"/>
    <property type="match status" value="1"/>
</dbReference>
<comment type="caution">
    <text evidence="3">The sequence shown here is derived from an EMBL/GenBank/DDBJ whole genome shotgun (WGS) entry which is preliminary data.</text>
</comment>
<dbReference type="EMBL" id="UYJE01002149">
    <property type="protein sequence ID" value="VDI08137.1"/>
    <property type="molecule type" value="Genomic_DNA"/>
</dbReference>
<dbReference type="SMART" id="SM00034">
    <property type="entry name" value="CLECT"/>
    <property type="match status" value="1"/>
</dbReference>
<dbReference type="AlphaFoldDB" id="A0A8B6CS73"/>
<keyword evidence="1" id="KW-1133">Transmembrane helix</keyword>
<dbReference type="PANTHER" id="PTHR22803">
    <property type="entry name" value="MANNOSE, PHOSPHOLIPASE, LECTIN RECEPTOR RELATED"/>
    <property type="match status" value="1"/>
</dbReference>
<proteinExistence type="predicted"/>
<evidence type="ECO:0000313" key="3">
    <source>
        <dbReference type="EMBL" id="VDI08137.1"/>
    </source>
</evidence>
<dbReference type="InterPro" id="IPR050111">
    <property type="entry name" value="C-type_lectin/snaclec_domain"/>
</dbReference>
<keyword evidence="4" id="KW-1185">Reference proteome</keyword>
<protein>
    <recommendedName>
        <fullName evidence="2">C-type lectin domain-containing protein</fullName>
    </recommendedName>
</protein>